<dbReference type="CDD" id="cd06463">
    <property type="entry name" value="p23_like"/>
    <property type="match status" value="1"/>
</dbReference>
<evidence type="ECO:0000313" key="7">
    <source>
        <dbReference type="EMBL" id="ULU09851.1"/>
    </source>
</evidence>
<dbReference type="InterPro" id="IPR008978">
    <property type="entry name" value="HSP20-like_chaperone"/>
</dbReference>
<dbReference type="GO" id="GO:0005634">
    <property type="term" value="C:nucleus"/>
    <property type="evidence" value="ECO:0007669"/>
    <property type="project" value="UniProtKB-SubCell"/>
</dbReference>
<evidence type="ECO:0000256" key="4">
    <source>
        <dbReference type="ARBA" id="ARBA00022490"/>
    </source>
</evidence>
<keyword evidence="5" id="KW-0539">Nucleus</keyword>
<dbReference type="Proteomes" id="UP000829354">
    <property type="component" value="Chromosome I"/>
</dbReference>
<sequence length="530" mass="59598">MQHIRLAVDHSKLDSKFDGYKVSMDNIHFESKQLPQRSCLRSPTNSMVSLQHMKVFSNDNQLFCNVEKCTESHEYLYRILDTGHIQELAYDKRSRQWKDMIIGNIDIGTDSSPAFPTGLIFTDFEFYVASNGISDISVHLGTEVMLKRTFEGAKGICLIEAKVIENKLNILAYSVENSEENDRKTTKTRSRIYWIVVNLLDFDCTSNLTIEKETQFIQNGHFETCTFSSDGNLIFLASEKPRVDGEQVTVLNHTWSQTGATIEVKFTLTGGSLSQEDVDLNVSKSSVKLAIQDVVVLNGTLGGEIDENDVEIAMGQTEKSLTLKLKSTSDKKWEKLIGLETSRMEKVENEEMGKMGASEEPMEECDEADKALLFYWVNRQSGKTIAQCDVSGSQSLFVRRNRDQPADFCLRHDVDGLLWSFAGPAPCHVATLQAFGYVQASKTTRLWSGCSPNNTMACIIEGNNRVLLYSQKVEVFGSLSNRKTSQTVNHVAKQHLLRLECPDPIRGVHMTNTHLFVATKEHIHVAELPV</sequence>
<dbReference type="GO" id="GO:0005737">
    <property type="term" value="C:cytoplasm"/>
    <property type="evidence" value="ECO:0007669"/>
    <property type="project" value="UniProtKB-SubCell"/>
</dbReference>
<dbReference type="InterPro" id="IPR037895">
    <property type="entry name" value="NUDCD1"/>
</dbReference>
<evidence type="ECO:0000256" key="1">
    <source>
        <dbReference type="ARBA" id="ARBA00004123"/>
    </source>
</evidence>
<dbReference type="PROSITE" id="PS51203">
    <property type="entry name" value="CS"/>
    <property type="match status" value="1"/>
</dbReference>
<dbReference type="AlphaFoldDB" id="A0AAE9E0C0"/>
<dbReference type="Pfam" id="PF04969">
    <property type="entry name" value="CS"/>
    <property type="match status" value="1"/>
</dbReference>
<evidence type="ECO:0000313" key="8">
    <source>
        <dbReference type="EMBL" id="UMM10792.1"/>
    </source>
</evidence>
<reference evidence="8 10" key="1">
    <citation type="submission" date="2022-04" db="EMBL/GenBank/DDBJ databases">
        <title>Chromosome-level reference genomes for two strains of Caenorhabditis briggsae: an improved platform for comparative genomics.</title>
        <authorList>
            <person name="Stevens L."/>
            <person name="Andersen E."/>
        </authorList>
    </citation>
    <scope>NUCLEOTIDE SEQUENCE [LARGE SCALE GENOMIC DNA]</scope>
    <source>
        <strain evidence="8">VX34</strain>
        <tissue evidence="8">Whole-organism</tissue>
    </source>
</reference>
<dbReference type="EMBL" id="CP090891">
    <property type="protein sequence ID" value="ULU09851.1"/>
    <property type="molecule type" value="Genomic_DNA"/>
</dbReference>
<protein>
    <recommendedName>
        <fullName evidence="3">NudC domain-containing protein 1</fullName>
    </recommendedName>
</protein>
<evidence type="ECO:0000256" key="5">
    <source>
        <dbReference type="ARBA" id="ARBA00023242"/>
    </source>
</evidence>
<keyword evidence="10" id="KW-1185">Reference proteome</keyword>
<name>A0AAE9E0C0_CAEBR</name>
<keyword evidence="4" id="KW-0963">Cytoplasm</keyword>
<proteinExistence type="predicted"/>
<dbReference type="PANTHER" id="PTHR21664:SF1">
    <property type="entry name" value="NUDC DOMAIN-CONTAINING PROTEIN 1"/>
    <property type="match status" value="1"/>
</dbReference>
<evidence type="ECO:0000313" key="9">
    <source>
        <dbReference type="Proteomes" id="UP000827892"/>
    </source>
</evidence>
<dbReference type="Gene3D" id="2.60.40.790">
    <property type="match status" value="1"/>
</dbReference>
<dbReference type="InterPro" id="IPR007052">
    <property type="entry name" value="CS_dom"/>
</dbReference>
<evidence type="ECO:0000256" key="3">
    <source>
        <dbReference type="ARBA" id="ARBA00018915"/>
    </source>
</evidence>
<evidence type="ECO:0000313" key="10">
    <source>
        <dbReference type="Proteomes" id="UP000829354"/>
    </source>
</evidence>
<accession>A0AAE9E0C0</accession>
<dbReference type="Proteomes" id="UP000827892">
    <property type="component" value="Chromosome I"/>
</dbReference>
<evidence type="ECO:0000256" key="2">
    <source>
        <dbReference type="ARBA" id="ARBA00004496"/>
    </source>
</evidence>
<organism evidence="8 10">
    <name type="scientific">Caenorhabditis briggsae</name>
    <dbReference type="NCBI Taxonomy" id="6238"/>
    <lineage>
        <taxon>Eukaryota</taxon>
        <taxon>Metazoa</taxon>
        <taxon>Ecdysozoa</taxon>
        <taxon>Nematoda</taxon>
        <taxon>Chromadorea</taxon>
        <taxon>Rhabditida</taxon>
        <taxon>Rhabditina</taxon>
        <taxon>Rhabditomorpha</taxon>
        <taxon>Rhabditoidea</taxon>
        <taxon>Rhabditidae</taxon>
        <taxon>Peloderinae</taxon>
        <taxon>Caenorhabditis</taxon>
    </lineage>
</organism>
<feature type="domain" description="CS" evidence="6">
    <location>
        <begin position="248"/>
        <end position="337"/>
    </location>
</feature>
<evidence type="ECO:0000259" key="6">
    <source>
        <dbReference type="PROSITE" id="PS51203"/>
    </source>
</evidence>
<reference evidence="7 9" key="2">
    <citation type="submission" date="2022-05" db="EMBL/GenBank/DDBJ databases">
        <title>Chromosome-level reference genomes for two strains of Caenorhabditis briggsae: an improved platform for comparative genomics.</title>
        <authorList>
            <person name="Stevens L."/>
            <person name="Andersen E.C."/>
        </authorList>
    </citation>
    <scope>NUCLEOTIDE SEQUENCE [LARGE SCALE GENOMIC DNA]</scope>
    <source>
        <strain evidence="7">QX1410_ONT</strain>
        <tissue evidence="7">Whole-organism</tissue>
    </source>
</reference>
<dbReference type="SUPFAM" id="SSF49764">
    <property type="entry name" value="HSP20-like chaperones"/>
    <property type="match status" value="1"/>
</dbReference>
<gene>
    <name evidence="7" type="ORF">L3Y34_014314</name>
    <name evidence="8" type="ORF">L5515_000403</name>
</gene>
<comment type="subcellular location">
    <subcellularLocation>
        <location evidence="2">Cytoplasm</location>
    </subcellularLocation>
    <subcellularLocation>
        <location evidence="1">Nucleus</location>
    </subcellularLocation>
</comment>
<dbReference type="EMBL" id="CP092620">
    <property type="protein sequence ID" value="UMM10792.1"/>
    <property type="molecule type" value="Genomic_DNA"/>
</dbReference>
<dbReference type="PANTHER" id="PTHR21664">
    <property type="entry name" value="CHRONIC MYELOGENOUS LEUKEMIA TUMOR ANTIGEN 66"/>
    <property type="match status" value="1"/>
</dbReference>